<keyword evidence="2" id="KW-1133">Transmembrane helix</keyword>
<accession>A0ABD5X8B8</accession>
<sequence length="119" mass="12614">MATETGEGAADDVSGSQGSAVDTDDESGFSDYERSAIVTMGSTLSGIAAAIVSALYISDPQNNTALAFVAVAIFVQLILYRVIGLEVDDFGIKGNLYITLMTFILWFLSWGIILTTDAF</sequence>
<evidence type="ECO:0000313" key="4">
    <source>
        <dbReference type="Proteomes" id="UP001596414"/>
    </source>
</evidence>
<feature type="region of interest" description="Disordered" evidence="1">
    <location>
        <begin position="1"/>
        <end position="28"/>
    </location>
</feature>
<feature type="transmembrane region" description="Helical" evidence="2">
    <location>
        <begin position="64"/>
        <end position="83"/>
    </location>
</feature>
<dbReference type="EMBL" id="JBHSZQ010000001">
    <property type="protein sequence ID" value="MFC7124637.1"/>
    <property type="molecule type" value="Genomic_DNA"/>
</dbReference>
<evidence type="ECO:0000313" key="3">
    <source>
        <dbReference type="EMBL" id="MFC7124637.1"/>
    </source>
</evidence>
<dbReference type="AlphaFoldDB" id="A0ABD5X8B8"/>
<evidence type="ECO:0008006" key="5">
    <source>
        <dbReference type="Google" id="ProtNLM"/>
    </source>
</evidence>
<organism evidence="3 4">
    <name type="scientific">Halovenus rubra</name>
    <dbReference type="NCBI Taxonomy" id="869890"/>
    <lineage>
        <taxon>Archaea</taxon>
        <taxon>Methanobacteriati</taxon>
        <taxon>Methanobacteriota</taxon>
        <taxon>Stenosarchaea group</taxon>
        <taxon>Halobacteria</taxon>
        <taxon>Halobacteriales</taxon>
        <taxon>Haloarculaceae</taxon>
        <taxon>Halovenus</taxon>
    </lineage>
</organism>
<dbReference type="Proteomes" id="UP001596414">
    <property type="component" value="Unassembled WGS sequence"/>
</dbReference>
<gene>
    <name evidence="3" type="ORF">ACFQJ7_01080</name>
</gene>
<proteinExistence type="predicted"/>
<keyword evidence="2" id="KW-0472">Membrane</keyword>
<dbReference type="InterPro" id="IPR043941">
    <property type="entry name" value="EMC6-arch"/>
</dbReference>
<dbReference type="RefSeq" id="WP_267637642.1">
    <property type="nucleotide sequence ID" value="NZ_JAODIY010000010.1"/>
</dbReference>
<comment type="caution">
    <text evidence="3">The sequence shown here is derived from an EMBL/GenBank/DDBJ whole genome shotgun (WGS) entry which is preliminary data.</text>
</comment>
<evidence type="ECO:0000256" key="1">
    <source>
        <dbReference type="SAM" id="MobiDB-lite"/>
    </source>
</evidence>
<protein>
    <recommendedName>
        <fullName evidence="5">Cytochrome c oxidase subunit 4</fullName>
    </recommendedName>
</protein>
<feature type="transmembrane region" description="Helical" evidence="2">
    <location>
        <begin position="95"/>
        <end position="113"/>
    </location>
</feature>
<name>A0ABD5X8B8_9EURY</name>
<keyword evidence="2" id="KW-0812">Transmembrane</keyword>
<reference evidence="3 4" key="1">
    <citation type="journal article" date="2014" name="Int. J. Syst. Evol. Microbiol.">
        <title>Complete genome sequence of Corynebacterium casei LMG S-19264T (=DSM 44701T), isolated from a smear-ripened cheese.</title>
        <authorList>
            <consortium name="US DOE Joint Genome Institute (JGI-PGF)"/>
            <person name="Walter F."/>
            <person name="Albersmeier A."/>
            <person name="Kalinowski J."/>
            <person name="Ruckert C."/>
        </authorList>
    </citation>
    <scope>NUCLEOTIDE SEQUENCE [LARGE SCALE GENOMIC DNA]</scope>
    <source>
        <strain evidence="3 4">CGMCC 4.7215</strain>
    </source>
</reference>
<dbReference type="Pfam" id="PF19094">
    <property type="entry name" value="EMC6_arch"/>
    <property type="match status" value="1"/>
</dbReference>
<feature type="transmembrane region" description="Helical" evidence="2">
    <location>
        <begin position="36"/>
        <end position="58"/>
    </location>
</feature>
<evidence type="ECO:0000256" key="2">
    <source>
        <dbReference type="SAM" id="Phobius"/>
    </source>
</evidence>